<dbReference type="SUPFAM" id="SSF53448">
    <property type="entry name" value="Nucleotide-diphospho-sugar transferases"/>
    <property type="match status" value="1"/>
</dbReference>
<protein>
    <submittedName>
        <fullName evidence="3">Glycosyltransferase</fullName>
        <ecNumber evidence="3">2.4.-.-</ecNumber>
    </submittedName>
</protein>
<keyword evidence="3" id="KW-0808">Transferase</keyword>
<proteinExistence type="predicted"/>
<keyword evidence="4" id="KW-1185">Reference proteome</keyword>
<evidence type="ECO:0000256" key="1">
    <source>
        <dbReference type="SAM" id="MobiDB-lite"/>
    </source>
</evidence>
<sequence length="292" mass="34526">MKVSIITCTIRDQFMENVFMNYEQQQWDEKELIIILNKDELNLSMWQKEAEKYQNVRVFQLHEGATLGDCLNFGILKANYDYIAKFDDDDCYGPNYLSNSMKVFKNDGVSIVGKSSYYVYFTNKKALMLIQNKENTYDETVSGATLIFRKEVYNNVQFQKRTRAEDYFFIEDCKKNGYKIFTTTKDDFVVIRHDSGNHTWKIEDDDFLTWGETIAYTDDFKSVLPGFKRPPIKKEKPSSQNSKLVSENNSKEKALALREVYKTMLNHTLQQHQNQDYTEYIRSKYFNKTRSL</sequence>
<feature type="region of interest" description="Disordered" evidence="1">
    <location>
        <begin position="231"/>
        <end position="250"/>
    </location>
</feature>
<name>A0ABW5BV65_9BACI</name>
<evidence type="ECO:0000313" key="4">
    <source>
        <dbReference type="Proteomes" id="UP001597318"/>
    </source>
</evidence>
<dbReference type="Pfam" id="PF00535">
    <property type="entry name" value="Glycos_transf_2"/>
    <property type="match status" value="1"/>
</dbReference>
<organism evidence="3 4">
    <name type="scientific">Metabacillus endolithicus</name>
    <dbReference type="NCBI Taxonomy" id="1535204"/>
    <lineage>
        <taxon>Bacteria</taxon>
        <taxon>Bacillati</taxon>
        <taxon>Bacillota</taxon>
        <taxon>Bacilli</taxon>
        <taxon>Bacillales</taxon>
        <taxon>Bacillaceae</taxon>
        <taxon>Metabacillus</taxon>
    </lineage>
</organism>
<gene>
    <name evidence="3" type="ORF">ACFSKK_06620</name>
</gene>
<dbReference type="GO" id="GO:0016757">
    <property type="term" value="F:glycosyltransferase activity"/>
    <property type="evidence" value="ECO:0007669"/>
    <property type="project" value="UniProtKB-KW"/>
</dbReference>
<reference evidence="4" key="1">
    <citation type="journal article" date="2019" name="Int. J. Syst. Evol. Microbiol.">
        <title>The Global Catalogue of Microorganisms (GCM) 10K type strain sequencing project: providing services to taxonomists for standard genome sequencing and annotation.</title>
        <authorList>
            <consortium name="The Broad Institute Genomics Platform"/>
            <consortium name="The Broad Institute Genome Sequencing Center for Infectious Disease"/>
            <person name="Wu L."/>
            <person name="Ma J."/>
        </authorList>
    </citation>
    <scope>NUCLEOTIDE SEQUENCE [LARGE SCALE GENOMIC DNA]</scope>
    <source>
        <strain evidence="4">CGMCC 1.15474</strain>
    </source>
</reference>
<dbReference type="InterPro" id="IPR001173">
    <property type="entry name" value="Glyco_trans_2-like"/>
</dbReference>
<feature type="domain" description="Glycosyltransferase 2-like" evidence="2">
    <location>
        <begin position="13"/>
        <end position="125"/>
    </location>
</feature>
<keyword evidence="3" id="KW-0328">Glycosyltransferase</keyword>
<dbReference type="EC" id="2.4.-.-" evidence="3"/>
<comment type="caution">
    <text evidence="3">The sequence shown here is derived from an EMBL/GenBank/DDBJ whole genome shotgun (WGS) entry which is preliminary data.</text>
</comment>
<dbReference type="InterPro" id="IPR029044">
    <property type="entry name" value="Nucleotide-diphossugar_trans"/>
</dbReference>
<dbReference type="Gene3D" id="3.90.550.10">
    <property type="entry name" value="Spore Coat Polysaccharide Biosynthesis Protein SpsA, Chain A"/>
    <property type="match status" value="1"/>
</dbReference>
<dbReference type="Proteomes" id="UP001597318">
    <property type="component" value="Unassembled WGS sequence"/>
</dbReference>
<accession>A0ABW5BV65</accession>
<dbReference type="EMBL" id="JBHUIK010000001">
    <property type="protein sequence ID" value="MFD2213365.1"/>
    <property type="molecule type" value="Genomic_DNA"/>
</dbReference>
<feature type="compositionally biased region" description="Polar residues" evidence="1">
    <location>
        <begin position="238"/>
        <end position="248"/>
    </location>
</feature>
<evidence type="ECO:0000313" key="3">
    <source>
        <dbReference type="EMBL" id="MFD2213365.1"/>
    </source>
</evidence>
<evidence type="ECO:0000259" key="2">
    <source>
        <dbReference type="Pfam" id="PF00535"/>
    </source>
</evidence>
<dbReference type="RefSeq" id="WP_247341024.1">
    <property type="nucleotide sequence ID" value="NZ_CP095550.1"/>
</dbReference>